<feature type="compositionally biased region" description="Acidic residues" evidence="1">
    <location>
        <begin position="23"/>
        <end position="36"/>
    </location>
</feature>
<reference evidence="4" key="1">
    <citation type="submission" date="2012-12" db="EMBL/GenBank/DDBJ databases">
        <authorList>
            <person name="Hellsten U."/>
            <person name="Grimwood J."/>
            <person name="Chapman J.A."/>
            <person name="Shapiro H."/>
            <person name="Aerts A."/>
            <person name="Otillar R.P."/>
            <person name="Terry A.Y."/>
            <person name="Boore J.L."/>
            <person name="Simakov O."/>
            <person name="Marletaz F."/>
            <person name="Cho S.-J."/>
            <person name="Edsinger-Gonzales E."/>
            <person name="Havlak P."/>
            <person name="Kuo D.-H."/>
            <person name="Larsson T."/>
            <person name="Lv J."/>
            <person name="Arendt D."/>
            <person name="Savage R."/>
            <person name="Osoegawa K."/>
            <person name="de Jong P."/>
            <person name="Lindberg D.R."/>
            <person name="Seaver E.C."/>
            <person name="Weisblat D.A."/>
            <person name="Putnam N.H."/>
            <person name="Grigoriev I.V."/>
            <person name="Rokhsar D.S."/>
        </authorList>
    </citation>
    <scope>NUCLEOTIDE SEQUENCE</scope>
</reference>
<evidence type="ECO:0000313" key="4">
    <source>
        <dbReference type="Proteomes" id="UP000015101"/>
    </source>
</evidence>
<protein>
    <recommendedName>
        <fullName evidence="5">E2F-associated phosphoprotein</fullName>
    </recommendedName>
</protein>
<evidence type="ECO:0000256" key="1">
    <source>
        <dbReference type="SAM" id="MobiDB-lite"/>
    </source>
</evidence>
<dbReference type="EMBL" id="AMQM01000880">
    <property type="status" value="NOT_ANNOTATED_CDS"/>
    <property type="molecule type" value="Genomic_DNA"/>
</dbReference>
<dbReference type="HOGENOM" id="CLU_075202_0_0_1"/>
<feature type="region of interest" description="Disordered" evidence="1">
    <location>
        <begin position="1"/>
        <end position="57"/>
    </location>
</feature>
<dbReference type="KEGG" id="hro:HELRODRAFT_65885"/>
<feature type="region of interest" description="Disordered" evidence="1">
    <location>
        <begin position="113"/>
        <end position="133"/>
    </location>
</feature>
<dbReference type="GeneID" id="20213839"/>
<dbReference type="InParanoid" id="T1FYE1"/>
<dbReference type="eggNOG" id="KOG3395">
    <property type="taxonomic scope" value="Eukaryota"/>
</dbReference>
<name>T1FYE1_HELRO</name>
<evidence type="ECO:0000313" key="3">
    <source>
        <dbReference type="EnsemblMetazoa" id="HelroP65885"/>
    </source>
</evidence>
<dbReference type="PANTHER" id="PTHR15967:SF0">
    <property type="entry name" value="E2F-ASSOCIATED PHOSPHOPROTEIN"/>
    <property type="match status" value="1"/>
</dbReference>
<dbReference type="InterPro" id="IPR019370">
    <property type="entry name" value="E2F-assoc_phosphoprotein"/>
</dbReference>
<dbReference type="RefSeq" id="XP_009019835.1">
    <property type="nucleotide sequence ID" value="XM_009021587.1"/>
</dbReference>
<gene>
    <name evidence="3" type="primary">20213839</name>
    <name evidence="2" type="ORF">HELRODRAFT_65885</name>
</gene>
<dbReference type="EnsemblMetazoa" id="HelroT65885">
    <property type="protein sequence ID" value="HelroP65885"/>
    <property type="gene ID" value="HelroG65885"/>
</dbReference>
<sequence length="259" mass="29807">HGATPKKKKQQNKLEIDEVSSSTEDEFELEMSEELNDEMKKFESCQPDSQNKSGSSNKAGMGYYNNIYFDSDDEASSDGMYVCVSEKKKNHPVLTNDELLYDPDMDEEDQRWVNKQRRKYQPTKSGSNKKSLKLPNSDAVLNCPCCMILLCLDCQRHSMYNSQYRAMFVTNCRVIRNEVLKYSLKDEKNKSKKQKKNGRTASVEETNAASNDNNDNREDGDDGEHEMYHPVHCEACNTEVAVFDRDEVFHFFNVLASHS</sequence>
<feature type="compositionally biased region" description="Basic residues" evidence="1">
    <location>
        <begin position="1"/>
        <end position="11"/>
    </location>
</feature>
<dbReference type="PANTHER" id="PTHR15967">
    <property type="entry name" value="E2F-ASSOCIATED PHOSPHOPROTEIN"/>
    <property type="match status" value="1"/>
</dbReference>
<dbReference type="STRING" id="6412.T1FYE1"/>
<keyword evidence="4" id="KW-1185">Reference proteome</keyword>
<evidence type="ECO:0008006" key="5">
    <source>
        <dbReference type="Google" id="ProtNLM"/>
    </source>
</evidence>
<dbReference type="OrthoDB" id="122464at2759"/>
<dbReference type="EMBL" id="KB096742">
    <property type="protein sequence ID" value="ESO02427.1"/>
    <property type="molecule type" value="Genomic_DNA"/>
</dbReference>
<dbReference type="AlphaFoldDB" id="T1FYE1"/>
<feature type="region of interest" description="Disordered" evidence="1">
    <location>
        <begin position="186"/>
        <end position="224"/>
    </location>
</feature>
<feature type="compositionally biased region" description="Polar residues" evidence="1">
    <location>
        <begin position="199"/>
        <end position="210"/>
    </location>
</feature>
<dbReference type="GO" id="GO:0005634">
    <property type="term" value="C:nucleus"/>
    <property type="evidence" value="ECO:0000318"/>
    <property type="project" value="GO_Central"/>
</dbReference>
<feature type="compositionally biased region" description="Polar residues" evidence="1">
    <location>
        <begin position="46"/>
        <end position="57"/>
    </location>
</feature>
<dbReference type="OMA" id="CFVNKEE"/>
<reference evidence="2 4" key="2">
    <citation type="journal article" date="2013" name="Nature">
        <title>Insights into bilaterian evolution from three spiralian genomes.</title>
        <authorList>
            <person name="Simakov O."/>
            <person name="Marletaz F."/>
            <person name="Cho S.J."/>
            <person name="Edsinger-Gonzales E."/>
            <person name="Havlak P."/>
            <person name="Hellsten U."/>
            <person name="Kuo D.H."/>
            <person name="Larsson T."/>
            <person name="Lv J."/>
            <person name="Arendt D."/>
            <person name="Savage R."/>
            <person name="Osoegawa K."/>
            <person name="de Jong P."/>
            <person name="Grimwood J."/>
            <person name="Chapman J.A."/>
            <person name="Shapiro H."/>
            <person name="Aerts A."/>
            <person name="Otillar R.P."/>
            <person name="Terry A.Y."/>
            <person name="Boore J.L."/>
            <person name="Grigoriev I.V."/>
            <person name="Lindberg D.R."/>
            <person name="Seaver E.C."/>
            <person name="Weisblat D.A."/>
            <person name="Putnam N.H."/>
            <person name="Rokhsar D.S."/>
        </authorList>
    </citation>
    <scope>NUCLEOTIDE SEQUENCE</scope>
</reference>
<organism evidence="3 4">
    <name type="scientific">Helobdella robusta</name>
    <name type="common">Californian leech</name>
    <dbReference type="NCBI Taxonomy" id="6412"/>
    <lineage>
        <taxon>Eukaryota</taxon>
        <taxon>Metazoa</taxon>
        <taxon>Spiralia</taxon>
        <taxon>Lophotrochozoa</taxon>
        <taxon>Annelida</taxon>
        <taxon>Clitellata</taxon>
        <taxon>Hirudinea</taxon>
        <taxon>Rhynchobdellida</taxon>
        <taxon>Glossiphoniidae</taxon>
        <taxon>Helobdella</taxon>
    </lineage>
</organism>
<dbReference type="Proteomes" id="UP000015101">
    <property type="component" value="Unassembled WGS sequence"/>
</dbReference>
<reference evidence="3" key="3">
    <citation type="submission" date="2015-06" db="UniProtKB">
        <authorList>
            <consortium name="EnsemblMetazoa"/>
        </authorList>
    </citation>
    <scope>IDENTIFICATION</scope>
</reference>
<evidence type="ECO:0000313" key="2">
    <source>
        <dbReference type="EMBL" id="ESO02427.1"/>
    </source>
</evidence>
<dbReference type="CTD" id="20213839"/>
<accession>T1FYE1</accession>
<proteinExistence type="predicted"/>
<dbReference type="Pfam" id="PF10238">
    <property type="entry name" value="Eapp_C"/>
    <property type="match status" value="1"/>
</dbReference>